<protein>
    <submittedName>
        <fullName evidence="8">Uncharacterized protein LOC108508781</fullName>
    </submittedName>
</protein>
<organism evidence="7 8">
    <name type="scientific">Lepidothrix coronata</name>
    <name type="common">blue-crowned manakin</name>
    <dbReference type="NCBI Taxonomy" id="321398"/>
    <lineage>
        <taxon>Eukaryota</taxon>
        <taxon>Metazoa</taxon>
        <taxon>Chordata</taxon>
        <taxon>Craniata</taxon>
        <taxon>Vertebrata</taxon>
        <taxon>Euteleostomi</taxon>
        <taxon>Archelosauria</taxon>
        <taxon>Archosauria</taxon>
        <taxon>Dinosauria</taxon>
        <taxon>Saurischia</taxon>
        <taxon>Theropoda</taxon>
        <taxon>Coelurosauria</taxon>
        <taxon>Aves</taxon>
        <taxon>Neognathae</taxon>
        <taxon>Neoaves</taxon>
        <taxon>Telluraves</taxon>
        <taxon>Australaves</taxon>
        <taxon>Passeriformes</taxon>
        <taxon>Pipridae</taxon>
        <taxon>Lepidothrix</taxon>
    </lineage>
</organism>
<sequence>MAMETDGNCPICQDTQKDVASALPCHHCFCLGYILRWAQRNPSYPLCRRTIETIRFSDSEDDYLETAITVPEELPDGSSLAGTTPDGLDENSPYFPVASHPSSPQGALSPPEQRASGLEFGGGLLPEVWAGLFHGRHQLLDPVWPWLRQRLEGIYRSWWWLVEAAESTILHDLCVEGLNVQALIEGLEPLLEQHTALLVHGAINIIVGQCSEESRGCCNLVQSEMRTTALWAEPAPAIPGTPAPATPAPIAPGPAVPGKGVPPVVPKAVTWRRKSAYWRLLLPGVPGIPHLCLSLQSRTSSRRSRGRQ</sequence>
<dbReference type="InterPro" id="IPR001841">
    <property type="entry name" value="Znf_RING"/>
</dbReference>
<evidence type="ECO:0000259" key="6">
    <source>
        <dbReference type="PROSITE" id="PS50089"/>
    </source>
</evidence>
<dbReference type="InterPro" id="IPR013083">
    <property type="entry name" value="Znf_RING/FYVE/PHD"/>
</dbReference>
<reference evidence="8" key="1">
    <citation type="submission" date="2025-08" db="UniProtKB">
        <authorList>
            <consortium name="RefSeq"/>
        </authorList>
    </citation>
    <scope>IDENTIFICATION</scope>
</reference>
<dbReference type="OrthoDB" id="21204at2759"/>
<name>A0A6J0J596_9PASS</name>
<dbReference type="Pfam" id="PF00097">
    <property type="entry name" value="zf-C3HC4"/>
    <property type="match status" value="1"/>
</dbReference>
<keyword evidence="3" id="KW-0862">Zinc</keyword>
<dbReference type="RefSeq" id="XP_017693361.1">
    <property type="nucleotide sequence ID" value="XM_017837872.1"/>
</dbReference>
<evidence type="ECO:0000313" key="7">
    <source>
        <dbReference type="Proteomes" id="UP000504624"/>
    </source>
</evidence>
<feature type="domain" description="RING-type" evidence="6">
    <location>
        <begin position="9"/>
        <end position="48"/>
    </location>
</feature>
<dbReference type="PROSITE" id="PS50089">
    <property type="entry name" value="ZF_RING_2"/>
    <property type="match status" value="1"/>
</dbReference>
<evidence type="ECO:0000313" key="8">
    <source>
        <dbReference type="RefSeq" id="XP_017693361.1"/>
    </source>
</evidence>
<feature type="region of interest" description="Disordered" evidence="5">
    <location>
        <begin position="91"/>
        <end position="113"/>
    </location>
</feature>
<proteinExistence type="predicted"/>
<dbReference type="AlphaFoldDB" id="A0A6J0J596"/>
<dbReference type="Proteomes" id="UP000504624">
    <property type="component" value="Unplaced"/>
</dbReference>
<evidence type="ECO:0000256" key="3">
    <source>
        <dbReference type="ARBA" id="ARBA00022833"/>
    </source>
</evidence>
<evidence type="ECO:0000256" key="4">
    <source>
        <dbReference type="PROSITE-ProRule" id="PRU00175"/>
    </source>
</evidence>
<dbReference type="GeneID" id="108508781"/>
<keyword evidence="2 4" id="KW-0863">Zinc-finger</keyword>
<keyword evidence="1" id="KW-0479">Metal-binding</keyword>
<evidence type="ECO:0000256" key="2">
    <source>
        <dbReference type="ARBA" id="ARBA00022771"/>
    </source>
</evidence>
<dbReference type="SUPFAM" id="SSF57850">
    <property type="entry name" value="RING/U-box"/>
    <property type="match status" value="1"/>
</dbReference>
<keyword evidence="7" id="KW-1185">Reference proteome</keyword>
<dbReference type="Gene3D" id="3.30.40.10">
    <property type="entry name" value="Zinc/RING finger domain, C3HC4 (zinc finger)"/>
    <property type="match status" value="1"/>
</dbReference>
<evidence type="ECO:0000256" key="1">
    <source>
        <dbReference type="ARBA" id="ARBA00022723"/>
    </source>
</evidence>
<evidence type="ECO:0000256" key="5">
    <source>
        <dbReference type="SAM" id="MobiDB-lite"/>
    </source>
</evidence>
<dbReference type="GO" id="GO:0008270">
    <property type="term" value="F:zinc ion binding"/>
    <property type="evidence" value="ECO:0007669"/>
    <property type="project" value="UniProtKB-KW"/>
</dbReference>
<gene>
    <name evidence="8" type="primary">LOC108508781</name>
</gene>
<dbReference type="InterPro" id="IPR018957">
    <property type="entry name" value="Znf_C3HC4_RING-type"/>
</dbReference>
<accession>A0A6J0J596</accession>